<keyword evidence="9" id="KW-0963">Cytoplasm</keyword>
<dbReference type="InterPro" id="IPR036263">
    <property type="entry name" value="Chorismate_II_sf"/>
</dbReference>
<feature type="domain" description="Chorismate mutase" evidence="20">
    <location>
        <begin position="1"/>
        <end position="91"/>
    </location>
</feature>
<dbReference type="PROSITE" id="PS51671">
    <property type="entry name" value="ACT"/>
    <property type="match status" value="1"/>
</dbReference>
<evidence type="ECO:0000256" key="17">
    <source>
        <dbReference type="ARBA" id="ARBA00031520"/>
    </source>
</evidence>
<evidence type="ECO:0000259" key="22">
    <source>
        <dbReference type="PROSITE" id="PS51671"/>
    </source>
</evidence>
<dbReference type="SMART" id="SM00830">
    <property type="entry name" value="CM_2"/>
    <property type="match status" value="1"/>
</dbReference>
<comment type="catalytic activity">
    <reaction evidence="18">
        <text>prephenate + H(+) = 3-phenylpyruvate + CO2 + H2O</text>
        <dbReference type="Rhea" id="RHEA:21648"/>
        <dbReference type="ChEBI" id="CHEBI:15377"/>
        <dbReference type="ChEBI" id="CHEBI:15378"/>
        <dbReference type="ChEBI" id="CHEBI:16526"/>
        <dbReference type="ChEBI" id="CHEBI:18005"/>
        <dbReference type="ChEBI" id="CHEBI:29934"/>
        <dbReference type="EC" id="4.2.1.51"/>
    </reaction>
</comment>
<evidence type="ECO:0000256" key="3">
    <source>
        <dbReference type="ARBA" id="ARBA00004496"/>
    </source>
</evidence>
<evidence type="ECO:0000256" key="10">
    <source>
        <dbReference type="ARBA" id="ARBA00022605"/>
    </source>
</evidence>
<dbReference type="CDD" id="cd13631">
    <property type="entry name" value="PBP2_Ct-PDT_like"/>
    <property type="match status" value="1"/>
</dbReference>
<evidence type="ECO:0000256" key="9">
    <source>
        <dbReference type="ARBA" id="ARBA00022490"/>
    </source>
</evidence>
<dbReference type="SUPFAM" id="SSF55021">
    <property type="entry name" value="ACT-like"/>
    <property type="match status" value="1"/>
</dbReference>
<dbReference type="Pfam" id="PF00800">
    <property type="entry name" value="PDT"/>
    <property type="match status" value="1"/>
</dbReference>
<dbReference type="GO" id="GO:0046417">
    <property type="term" value="P:chorismate metabolic process"/>
    <property type="evidence" value="ECO:0007669"/>
    <property type="project" value="InterPro"/>
</dbReference>
<keyword evidence="11" id="KW-0057">Aromatic amino acid biosynthesis</keyword>
<reference evidence="23" key="1">
    <citation type="submission" date="2020-08" db="EMBL/GenBank/DDBJ databases">
        <title>Genome public.</title>
        <authorList>
            <person name="Liu C."/>
            <person name="Sun Q."/>
        </authorList>
    </citation>
    <scope>NUCLEOTIDE SEQUENCE</scope>
    <source>
        <strain evidence="23">NSJ-31</strain>
    </source>
</reference>
<dbReference type="InterPro" id="IPR036979">
    <property type="entry name" value="CM_dom_sf"/>
</dbReference>
<comment type="caution">
    <text evidence="23">The sequence shown here is derived from an EMBL/GenBank/DDBJ whole genome shotgun (WGS) entry which is preliminary data.</text>
</comment>
<evidence type="ECO:0000256" key="4">
    <source>
        <dbReference type="ARBA" id="ARBA00004741"/>
    </source>
</evidence>
<evidence type="ECO:0000256" key="16">
    <source>
        <dbReference type="ARBA" id="ARBA00031175"/>
    </source>
</evidence>
<dbReference type="PANTHER" id="PTHR21022:SF19">
    <property type="entry name" value="PREPHENATE DEHYDRATASE-RELATED"/>
    <property type="match status" value="1"/>
</dbReference>
<comment type="catalytic activity">
    <reaction evidence="1">
        <text>chorismate = prephenate</text>
        <dbReference type="Rhea" id="RHEA:13897"/>
        <dbReference type="ChEBI" id="CHEBI:29748"/>
        <dbReference type="ChEBI" id="CHEBI:29934"/>
        <dbReference type="EC" id="5.4.99.5"/>
    </reaction>
</comment>
<dbReference type="PROSITE" id="PS51168">
    <property type="entry name" value="CHORISMATE_MUT_2"/>
    <property type="match status" value="1"/>
</dbReference>
<dbReference type="CDD" id="cd04905">
    <property type="entry name" value="ACT_CM-PDT"/>
    <property type="match status" value="1"/>
</dbReference>
<evidence type="ECO:0000259" key="21">
    <source>
        <dbReference type="PROSITE" id="PS51171"/>
    </source>
</evidence>
<evidence type="ECO:0000313" key="23">
    <source>
        <dbReference type="EMBL" id="MBC8546990.1"/>
    </source>
</evidence>
<dbReference type="PROSITE" id="PS00858">
    <property type="entry name" value="PREPHENATE_DEHYDR_2"/>
    <property type="match status" value="1"/>
</dbReference>
<dbReference type="Gene3D" id="3.40.190.10">
    <property type="entry name" value="Periplasmic binding protein-like II"/>
    <property type="match status" value="2"/>
</dbReference>
<evidence type="ECO:0000256" key="13">
    <source>
        <dbReference type="ARBA" id="ARBA00023235"/>
    </source>
</evidence>
<accession>A0A926E1B8</accession>
<keyword evidence="15" id="KW-0511">Multifunctional enzyme</keyword>
<evidence type="ECO:0000256" key="14">
    <source>
        <dbReference type="ARBA" id="ARBA00023239"/>
    </source>
</evidence>
<dbReference type="InterPro" id="IPR018528">
    <property type="entry name" value="Preph_deHydtase_CS"/>
</dbReference>
<evidence type="ECO:0000256" key="12">
    <source>
        <dbReference type="ARBA" id="ARBA00023222"/>
    </source>
</evidence>
<evidence type="ECO:0000256" key="19">
    <source>
        <dbReference type="PIRSR" id="PIRSR001500-2"/>
    </source>
</evidence>
<keyword evidence="10" id="KW-0028">Amino-acid biosynthesis</keyword>
<dbReference type="PANTHER" id="PTHR21022">
    <property type="entry name" value="PREPHENATE DEHYDRATASE P PROTEIN"/>
    <property type="match status" value="1"/>
</dbReference>
<dbReference type="Gene3D" id="1.20.59.10">
    <property type="entry name" value="Chorismate mutase"/>
    <property type="match status" value="1"/>
</dbReference>
<comment type="pathway">
    <text evidence="4">Amino-acid biosynthesis; L-phenylalanine biosynthesis; phenylpyruvate from prephenate: step 1/1.</text>
</comment>
<dbReference type="GO" id="GO:0004664">
    <property type="term" value="F:prephenate dehydratase activity"/>
    <property type="evidence" value="ECO:0007669"/>
    <property type="project" value="UniProtKB-EC"/>
</dbReference>
<keyword evidence="14" id="KW-0456">Lyase</keyword>
<evidence type="ECO:0000256" key="18">
    <source>
        <dbReference type="ARBA" id="ARBA00047848"/>
    </source>
</evidence>
<dbReference type="RefSeq" id="WP_249283066.1">
    <property type="nucleotide sequence ID" value="NZ_JACRST010000012.1"/>
</dbReference>
<dbReference type="AlphaFoldDB" id="A0A926E1B8"/>
<dbReference type="PROSITE" id="PS00857">
    <property type="entry name" value="PREPHENATE_DEHYDR_1"/>
    <property type="match status" value="1"/>
</dbReference>
<feature type="domain" description="ACT" evidence="22">
    <location>
        <begin position="304"/>
        <end position="385"/>
    </location>
</feature>
<gene>
    <name evidence="23" type="ORF">H8711_08605</name>
</gene>
<sequence length="390" mass="44236">MDLKNMREQIDGIDEQIVSLFKNRMRIVHDVAEYKRLNNLPVLHTDREQQVLDRVAAMATDPVTGDDLSDYVRFLFTTIMDLSKTQQNNDLTADTRLSRTIHQALEDGRTLPVAPVVACQGVDGAYSSMAARGMFSDGKLRFYQDFSDIFESVKRGECDIGVLPIENSTAGSVNNVYDLMKKYQFHIVRGYRLEVRHCLLAKPGVHFDDITDVYSHTQAISQCHDFLQAHPNIRVHLYSNTAAAARFVSECGDRGVAAIASRECADIYRLNVVLDEIKDAKRNYTRFIAISNKMLITEDANRMSVALTLPHEAGSLYKLITQFAMLELNLTKLESRPLPDTNFEFLFYFDFTGNAANEHIIKLLTRLEQQCDYFAFLGNYRELDSSGAIS</sequence>
<evidence type="ECO:0000256" key="8">
    <source>
        <dbReference type="ARBA" id="ARBA00021872"/>
    </source>
</evidence>
<evidence type="ECO:0000256" key="15">
    <source>
        <dbReference type="ARBA" id="ARBA00023268"/>
    </source>
</evidence>
<keyword evidence="24" id="KW-1185">Reference proteome</keyword>
<proteinExistence type="predicted"/>
<comment type="pathway">
    <text evidence="5">Metabolic intermediate biosynthesis; prephenate biosynthesis; prephenate from chorismate: step 1/1.</text>
</comment>
<organism evidence="23 24">
    <name type="scientific">Ligaoa zhengdingensis</name>
    <dbReference type="NCBI Taxonomy" id="2763658"/>
    <lineage>
        <taxon>Bacteria</taxon>
        <taxon>Bacillati</taxon>
        <taxon>Bacillota</taxon>
        <taxon>Clostridia</taxon>
        <taxon>Eubacteriales</taxon>
        <taxon>Oscillospiraceae</taxon>
        <taxon>Ligaoa</taxon>
    </lineage>
</organism>
<dbReference type="PIRSF" id="PIRSF001500">
    <property type="entry name" value="Chor_mut_pdt_Ppr"/>
    <property type="match status" value="1"/>
</dbReference>
<dbReference type="EC" id="4.2.1.51" evidence="6"/>
<keyword evidence="12" id="KW-0584">Phenylalanine biosynthesis</keyword>
<evidence type="ECO:0000256" key="1">
    <source>
        <dbReference type="ARBA" id="ARBA00000824"/>
    </source>
</evidence>
<dbReference type="PROSITE" id="PS51171">
    <property type="entry name" value="PREPHENATE_DEHYDR_3"/>
    <property type="match status" value="1"/>
</dbReference>
<dbReference type="SUPFAM" id="SSF53850">
    <property type="entry name" value="Periplasmic binding protein-like II"/>
    <property type="match status" value="1"/>
</dbReference>
<name>A0A926E1B8_9FIRM</name>
<comment type="subcellular location">
    <subcellularLocation>
        <location evidence="3">Cytoplasm</location>
    </subcellularLocation>
</comment>
<dbReference type="GO" id="GO:0005737">
    <property type="term" value="C:cytoplasm"/>
    <property type="evidence" value="ECO:0007669"/>
    <property type="project" value="UniProtKB-SubCell"/>
</dbReference>
<evidence type="ECO:0000256" key="2">
    <source>
        <dbReference type="ARBA" id="ARBA00002364"/>
    </source>
</evidence>
<dbReference type="SUPFAM" id="SSF48600">
    <property type="entry name" value="Chorismate mutase II"/>
    <property type="match status" value="1"/>
</dbReference>
<dbReference type="InterPro" id="IPR001086">
    <property type="entry name" value="Preph_deHydtase"/>
</dbReference>
<dbReference type="GO" id="GO:0009094">
    <property type="term" value="P:L-phenylalanine biosynthetic process"/>
    <property type="evidence" value="ECO:0007669"/>
    <property type="project" value="UniProtKB-KW"/>
</dbReference>
<dbReference type="InterPro" id="IPR045865">
    <property type="entry name" value="ACT-like_dom_sf"/>
</dbReference>
<dbReference type="InterPro" id="IPR002912">
    <property type="entry name" value="ACT_dom"/>
</dbReference>
<evidence type="ECO:0000256" key="7">
    <source>
        <dbReference type="ARBA" id="ARBA00014401"/>
    </source>
</evidence>
<dbReference type="InterPro" id="IPR008242">
    <property type="entry name" value="Chor_mutase/pphenate_deHydtase"/>
</dbReference>
<evidence type="ECO:0000313" key="24">
    <source>
        <dbReference type="Proteomes" id="UP000653127"/>
    </source>
</evidence>
<keyword evidence="13" id="KW-0413">Isomerase</keyword>
<dbReference type="Pfam" id="PF01817">
    <property type="entry name" value="CM_2"/>
    <property type="match status" value="1"/>
</dbReference>
<evidence type="ECO:0000256" key="5">
    <source>
        <dbReference type="ARBA" id="ARBA00004817"/>
    </source>
</evidence>
<evidence type="ECO:0000256" key="6">
    <source>
        <dbReference type="ARBA" id="ARBA00013147"/>
    </source>
</evidence>
<protein>
    <recommendedName>
        <fullName evidence="7">Bifunctional chorismate mutase/prephenate dehydratase</fullName>
        <ecNumber evidence="6">4.2.1.51</ecNumber>
    </recommendedName>
    <alternativeName>
        <fullName evidence="17">Chorismate mutase-prephenate dehydratase</fullName>
    </alternativeName>
    <alternativeName>
        <fullName evidence="8">Prephenate dehydratase</fullName>
    </alternativeName>
    <alternativeName>
        <fullName evidence="16">p-protein</fullName>
    </alternativeName>
</protein>
<dbReference type="EMBL" id="JACRST010000012">
    <property type="protein sequence ID" value="MBC8546990.1"/>
    <property type="molecule type" value="Genomic_DNA"/>
</dbReference>
<dbReference type="GO" id="GO:0004106">
    <property type="term" value="F:chorismate mutase activity"/>
    <property type="evidence" value="ECO:0007669"/>
    <property type="project" value="UniProtKB-EC"/>
</dbReference>
<dbReference type="Gene3D" id="3.30.70.260">
    <property type="match status" value="1"/>
</dbReference>
<comment type="function">
    <text evidence="2">Catalyzes the Claisen rearrangement of chorismate to prephenate and the decarboxylation/dehydration of prephenate to phenylpyruvate.</text>
</comment>
<evidence type="ECO:0000256" key="11">
    <source>
        <dbReference type="ARBA" id="ARBA00023141"/>
    </source>
</evidence>
<evidence type="ECO:0000259" key="20">
    <source>
        <dbReference type="PROSITE" id="PS51168"/>
    </source>
</evidence>
<dbReference type="InterPro" id="IPR002701">
    <property type="entry name" value="CM_II_prokaryot"/>
</dbReference>
<feature type="site" description="Essential for prephenate dehydratase activity" evidence="19">
    <location>
        <position position="285"/>
    </location>
</feature>
<feature type="domain" description="Prephenate dehydratase" evidence="21">
    <location>
        <begin position="116"/>
        <end position="292"/>
    </location>
</feature>
<dbReference type="Proteomes" id="UP000653127">
    <property type="component" value="Unassembled WGS sequence"/>
</dbReference>